<organism evidence="3 4">
    <name type="scientific">Coccidioides immitis (strain RS)</name>
    <name type="common">Valley fever fungus</name>
    <dbReference type="NCBI Taxonomy" id="246410"/>
    <lineage>
        <taxon>Eukaryota</taxon>
        <taxon>Fungi</taxon>
        <taxon>Dikarya</taxon>
        <taxon>Ascomycota</taxon>
        <taxon>Pezizomycotina</taxon>
        <taxon>Eurotiomycetes</taxon>
        <taxon>Eurotiomycetidae</taxon>
        <taxon>Onygenales</taxon>
        <taxon>Onygenaceae</taxon>
        <taxon>Coccidioides</taxon>
    </lineage>
</organism>
<dbReference type="InterPro" id="IPR038356">
    <property type="entry name" value="Tma16_sf"/>
</dbReference>
<keyword evidence="4" id="KW-1185">Reference proteome</keyword>
<dbReference type="KEGG" id="cim:CIMG_05526"/>
<dbReference type="InterPro" id="IPR021346">
    <property type="entry name" value="Tma16"/>
</dbReference>
<feature type="region of interest" description="Disordered" evidence="2">
    <location>
        <begin position="97"/>
        <end position="119"/>
    </location>
</feature>
<dbReference type="OMA" id="FWMPDLS"/>
<gene>
    <name evidence="3" type="ORF">CIMG_05526</name>
</gene>
<dbReference type="GO" id="GO:0005634">
    <property type="term" value="C:nucleus"/>
    <property type="evidence" value="ECO:0007669"/>
    <property type="project" value="TreeGrafter"/>
</dbReference>
<reference evidence="4" key="1">
    <citation type="journal article" date="2009" name="Genome Res.">
        <title>Comparative genomic analyses of the human fungal pathogens Coccidioides and their relatives.</title>
        <authorList>
            <person name="Sharpton T.J."/>
            <person name="Stajich J.E."/>
            <person name="Rounsley S.D."/>
            <person name="Gardner M.J."/>
            <person name="Wortman J.R."/>
            <person name="Jordar V.S."/>
            <person name="Maiti R."/>
            <person name="Kodira C.D."/>
            <person name="Neafsey D.E."/>
            <person name="Zeng Q."/>
            <person name="Hung C.-Y."/>
            <person name="McMahan C."/>
            <person name="Muszewska A."/>
            <person name="Grynberg M."/>
            <person name="Mandel M.A."/>
            <person name="Kellner E.M."/>
            <person name="Barker B.M."/>
            <person name="Galgiani J.N."/>
            <person name="Orbach M.J."/>
            <person name="Kirkland T.N."/>
            <person name="Cole G.T."/>
            <person name="Henn M.R."/>
            <person name="Birren B.W."/>
            <person name="Taylor J.W."/>
        </authorList>
    </citation>
    <scope>NUCLEOTIDE SEQUENCE [LARGE SCALE GENOMIC DNA]</scope>
    <source>
        <strain evidence="4">RS</strain>
    </source>
</reference>
<feature type="compositionally biased region" description="Polar residues" evidence="2">
    <location>
        <begin position="1"/>
        <end position="11"/>
    </location>
</feature>
<proteinExistence type="inferred from homology"/>
<dbReference type="PANTHER" id="PTHR13349">
    <property type="entry name" value="TRANSLATION MACHINERY-ASSOCIATED PROTEIN 16"/>
    <property type="match status" value="1"/>
</dbReference>
<dbReference type="EMBL" id="GG704914">
    <property type="protein sequence ID" value="EAS34502.1"/>
    <property type="molecule type" value="Genomic_DNA"/>
</dbReference>
<dbReference type="Gene3D" id="1.20.1440.170">
    <property type="entry name" value="Translation machinery-associated protein 16-like"/>
    <property type="match status" value="1"/>
</dbReference>
<dbReference type="GeneID" id="4564064"/>
<accession>A0A0E1RXR1</accession>
<comment type="similarity">
    <text evidence="1">Belongs to the TMA16 family.</text>
</comment>
<dbReference type="FunCoup" id="A0A0E1RXR1">
    <property type="interactions" value="315"/>
</dbReference>
<dbReference type="PANTHER" id="PTHR13349:SF2">
    <property type="entry name" value="TRANSLATION MACHINERY-ASSOCIATED PROTEIN 16"/>
    <property type="match status" value="1"/>
</dbReference>
<dbReference type="Proteomes" id="UP000001261">
    <property type="component" value="Unassembled WGS sequence"/>
</dbReference>
<feature type="region of interest" description="Disordered" evidence="2">
    <location>
        <begin position="1"/>
        <end position="34"/>
    </location>
</feature>
<evidence type="ECO:0000256" key="1">
    <source>
        <dbReference type="ARBA" id="ARBA00034127"/>
    </source>
</evidence>
<dbReference type="OrthoDB" id="270284at2759"/>
<evidence type="ECO:0000313" key="3">
    <source>
        <dbReference type="EMBL" id="EAS34502.1"/>
    </source>
</evidence>
<sequence length="178" mass="20503">MARNLQKVQKQISKKRGALDALHAHSRDSKRLRRASAREGKLARAAAEHVKGRQIYLDRVNFFKDSIQDIAAPLSDEEVAQLVTRYIARYAPELTELRQEKRKGRPPSKREETLTQREEFEAKEYATGFWVPDLGSEDNIRRLKGWNGDWSSLSNLDFVRLNRDGNKQQSAFPPRGLS</sequence>
<evidence type="ECO:0000256" key="2">
    <source>
        <dbReference type="SAM" id="MobiDB-lite"/>
    </source>
</evidence>
<dbReference type="InParanoid" id="A0A0E1RXR1"/>
<dbReference type="STRING" id="246410.A0A0E1RXR1"/>
<name>A0A0E1RXR1_COCIM</name>
<dbReference type="VEuPathDB" id="FungiDB:CIMG_05526"/>
<evidence type="ECO:0000313" key="4">
    <source>
        <dbReference type="Proteomes" id="UP000001261"/>
    </source>
</evidence>
<dbReference type="RefSeq" id="XP_001246085.1">
    <property type="nucleotide sequence ID" value="XM_001246084.2"/>
</dbReference>
<dbReference type="AlphaFoldDB" id="A0A0E1RXR1"/>
<protein>
    <submittedName>
        <fullName evidence="3">Translation machinery-associated protein 16</fullName>
    </submittedName>
</protein>
<reference evidence="4" key="2">
    <citation type="journal article" date="2010" name="Genome Res.">
        <title>Population genomic sequencing of Coccidioides fungi reveals recent hybridization and transposon control.</title>
        <authorList>
            <person name="Neafsey D.E."/>
            <person name="Barker B.M."/>
            <person name="Sharpton T.J."/>
            <person name="Stajich J.E."/>
            <person name="Park D.J."/>
            <person name="Whiston E."/>
            <person name="Hung C.-Y."/>
            <person name="McMahan C."/>
            <person name="White J."/>
            <person name="Sykes S."/>
            <person name="Heiman D."/>
            <person name="Young S."/>
            <person name="Zeng Q."/>
            <person name="Abouelleil A."/>
            <person name="Aftuck L."/>
            <person name="Bessette D."/>
            <person name="Brown A."/>
            <person name="FitzGerald M."/>
            <person name="Lui A."/>
            <person name="Macdonald J.P."/>
            <person name="Priest M."/>
            <person name="Orbach M.J."/>
            <person name="Galgiani J.N."/>
            <person name="Kirkland T.N."/>
            <person name="Cole G.T."/>
            <person name="Birren B.W."/>
            <person name="Henn M.R."/>
            <person name="Taylor J.W."/>
            <person name="Rounsley S.D."/>
        </authorList>
    </citation>
    <scope>GENOME REANNOTATION</scope>
    <source>
        <strain evidence="4">RS</strain>
    </source>
</reference>
<feature type="compositionally biased region" description="Basic and acidic residues" evidence="2">
    <location>
        <begin position="108"/>
        <end position="119"/>
    </location>
</feature>
<dbReference type="Pfam" id="PF11176">
    <property type="entry name" value="Tma16"/>
    <property type="match status" value="1"/>
</dbReference>